<dbReference type="EMBL" id="JBEGDP010000028">
    <property type="protein sequence ID" value="MEQ7849089.1"/>
    <property type="molecule type" value="Genomic_DNA"/>
</dbReference>
<name>A0ABV1P2W4_9ACTN</name>
<accession>A0ABV1P2W4</accession>
<sequence>MEPRAIPWAPEDKDSAMNVARKLAVTVAATVLSVGLVGLTSAPAQADTSWGCGGCVSKK</sequence>
<protein>
    <submittedName>
        <fullName evidence="1">Uncharacterized protein</fullName>
    </submittedName>
</protein>
<keyword evidence="2" id="KW-1185">Reference proteome</keyword>
<dbReference type="Proteomes" id="UP001482520">
    <property type="component" value="Unassembled WGS sequence"/>
</dbReference>
<reference evidence="1 2" key="1">
    <citation type="submission" date="2024-02" db="EMBL/GenBank/DDBJ databases">
        <title>Full genome sequence of Nocardioides kribbensis.</title>
        <authorList>
            <person name="Poletto B.L."/>
            <person name="Silva G."/>
            <person name="Galante D."/>
            <person name="Campos K.R."/>
            <person name="Santos M.B.N."/>
            <person name="Sacchi C.T."/>
        </authorList>
    </citation>
    <scope>NUCLEOTIDE SEQUENCE [LARGE SCALE GENOMIC DNA]</scope>
    <source>
        <strain evidence="1 2">O4R</strain>
    </source>
</reference>
<evidence type="ECO:0000313" key="2">
    <source>
        <dbReference type="Proteomes" id="UP001482520"/>
    </source>
</evidence>
<gene>
    <name evidence="1" type="ORF">V6R90_17560</name>
</gene>
<comment type="caution">
    <text evidence="1">The sequence shown here is derived from an EMBL/GenBank/DDBJ whole genome shotgun (WGS) entry which is preliminary data.</text>
</comment>
<proteinExistence type="predicted"/>
<evidence type="ECO:0000313" key="1">
    <source>
        <dbReference type="EMBL" id="MEQ7849089.1"/>
    </source>
</evidence>
<organism evidence="1 2">
    <name type="scientific">Nocardioides kribbensis</name>
    <dbReference type="NCBI Taxonomy" id="305517"/>
    <lineage>
        <taxon>Bacteria</taxon>
        <taxon>Bacillati</taxon>
        <taxon>Actinomycetota</taxon>
        <taxon>Actinomycetes</taxon>
        <taxon>Propionibacteriales</taxon>
        <taxon>Nocardioidaceae</taxon>
        <taxon>Nocardioides</taxon>
    </lineage>
</organism>
<dbReference type="RefSeq" id="WP_193661631.1">
    <property type="nucleotide sequence ID" value="NZ_BAAAMM010000023.1"/>
</dbReference>